<dbReference type="EMBL" id="JAGKQM010000013">
    <property type="protein sequence ID" value="KAH0892900.1"/>
    <property type="molecule type" value="Genomic_DNA"/>
</dbReference>
<gene>
    <name evidence="1" type="ORF">HID58_055329</name>
</gene>
<organism evidence="1 2">
    <name type="scientific">Brassica napus</name>
    <name type="common">Rape</name>
    <dbReference type="NCBI Taxonomy" id="3708"/>
    <lineage>
        <taxon>Eukaryota</taxon>
        <taxon>Viridiplantae</taxon>
        <taxon>Streptophyta</taxon>
        <taxon>Embryophyta</taxon>
        <taxon>Tracheophyta</taxon>
        <taxon>Spermatophyta</taxon>
        <taxon>Magnoliopsida</taxon>
        <taxon>eudicotyledons</taxon>
        <taxon>Gunneridae</taxon>
        <taxon>Pentapetalae</taxon>
        <taxon>rosids</taxon>
        <taxon>malvids</taxon>
        <taxon>Brassicales</taxon>
        <taxon>Brassicaceae</taxon>
        <taxon>Brassiceae</taxon>
        <taxon>Brassica</taxon>
    </lineage>
</organism>
<evidence type="ECO:0000313" key="2">
    <source>
        <dbReference type="Proteomes" id="UP000824890"/>
    </source>
</evidence>
<reference evidence="1 2" key="1">
    <citation type="submission" date="2021-05" db="EMBL/GenBank/DDBJ databases">
        <title>Genome Assembly of Synthetic Allotetraploid Brassica napus Reveals Homoeologous Exchanges between Subgenomes.</title>
        <authorList>
            <person name="Davis J.T."/>
        </authorList>
    </citation>
    <scope>NUCLEOTIDE SEQUENCE [LARGE SCALE GENOMIC DNA]</scope>
    <source>
        <strain evidence="2">cv. Da-Ae</strain>
        <tissue evidence="1">Seedling</tissue>
    </source>
</reference>
<evidence type="ECO:0000313" key="1">
    <source>
        <dbReference type="EMBL" id="KAH0892900.1"/>
    </source>
</evidence>
<protein>
    <submittedName>
        <fullName evidence="1">Uncharacterized protein</fullName>
    </submittedName>
</protein>
<keyword evidence="2" id="KW-1185">Reference proteome</keyword>
<accession>A0ABQ8ALI7</accession>
<comment type="caution">
    <text evidence="1">The sequence shown here is derived from an EMBL/GenBank/DDBJ whole genome shotgun (WGS) entry which is preliminary data.</text>
</comment>
<name>A0ABQ8ALI7_BRANA</name>
<proteinExistence type="predicted"/>
<sequence>MILMPFEDPLVNHSYEISQLSPFRVETIYIYISQPNNPLLSKRIPALWQIKRQSPPCKPFSTFVSPRPGDSKLILNSSLTSSWRRRLGVVMGVIEGMFYLLEQWHEITFDLNTSSVLITNLIPGEEQEDPERRYVE</sequence>
<dbReference type="Proteomes" id="UP000824890">
    <property type="component" value="Unassembled WGS sequence"/>
</dbReference>